<dbReference type="SUPFAM" id="SSF54171">
    <property type="entry name" value="DNA-binding domain"/>
    <property type="match status" value="1"/>
</dbReference>
<dbReference type="PROSITE" id="PS51032">
    <property type="entry name" value="AP2_ERF"/>
    <property type="match status" value="1"/>
</dbReference>
<comment type="subcellular location">
    <subcellularLocation>
        <location evidence="1">Nucleus</location>
    </subcellularLocation>
</comment>
<dbReference type="Gramene" id="HORVU.MOREX.r3.3HG0273070.1">
    <property type="protein sequence ID" value="HORVU.MOREX.r3.3HG0273070.1.CDS1"/>
    <property type="gene ID" value="HORVU.MOREX.r3.3HG0273070"/>
</dbReference>
<feature type="domain" description="AP2/ERF" evidence="6">
    <location>
        <begin position="12"/>
        <end position="67"/>
    </location>
</feature>
<dbReference type="GO" id="GO:0003700">
    <property type="term" value="F:DNA-binding transcription factor activity"/>
    <property type="evidence" value="ECO:0007669"/>
    <property type="project" value="InterPro"/>
</dbReference>
<keyword evidence="5" id="KW-0539">Nucleus</keyword>
<dbReference type="Gene3D" id="3.30.730.10">
    <property type="entry name" value="AP2/ERF domain"/>
    <property type="match status" value="1"/>
</dbReference>
<reference evidence="8" key="1">
    <citation type="journal article" date="2012" name="Nature">
        <title>A physical, genetic and functional sequence assembly of the barley genome.</title>
        <authorList>
            <consortium name="The International Barley Genome Sequencing Consortium"/>
            <person name="Mayer K.F."/>
            <person name="Waugh R."/>
            <person name="Brown J.W."/>
            <person name="Schulman A."/>
            <person name="Langridge P."/>
            <person name="Platzer M."/>
            <person name="Fincher G.B."/>
            <person name="Muehlbauer G.J."/>
            <person name="Sato K."/>
            <person name="Close T.J."/>
            <person name="Wise R.P."/>
            <person name="Stein N."/>
        </authorList>
    </citation>
    <scope>NUCLEOTIDE SEQUENCE [LARGE SCALE GENOMIC DNA]</scope>
    <source>
        <strain evidence="8">cv. Morex</strain>
    </source>
</reference>
<dbReference type="AlphaFoldDB" id="A0A8I6WZ87"/>
<dbReference type="Proteomes" id="UP000011116">
    <property type="component" value="Chromosome 3H"/>
</dbReference>
<evidence type="ECO:0000256" key="5">
    <source>
        <dbReference type="ARBA" id="ARBA00023242"/>
    </source>
</evidence>
<dbReference type="Gramene" id="HORVU.MOREX.r2.3HG0226310.1">
    <property type="protein sequence ID" value="HORVU.MOREX.r2.3HG0226310.1.CDS.1"/>
    <property type="gene ID" value="HORVU.MOREX.r2.3HG0226310"/>
</dbReference>
<reference evidence="7" key="3">
    <citation type="submission" date="2022-01" db="UniProtKB">
        <authorList>
            <consortium name="EnsemblPlants"/>
        </authorList>
    </citation>
    <scope>IDENTIFICATION</scope>
    <source>
        <strain evidence="7">subsp. vulgare</strain>
    </source>
</reference>
<dbReference type="InterPro" id="IPR016177">
    <property type="entry name" value="DNA-bd_dom_sf"/>
</dbReference>
<dbReference type="GO" id="GO:0005634">
    <property type="term" value="C:nucleus"/>
    <property type="evidence" value="ECO:0007669"/>
    <property type="project" value="UniProtKB-SubCell"/>
</dbReference>
<sequence>MPLKKLPKSSTGFFGVQAKSFDNFRVEFSDIGLRFWLDTWSTADKAAPAYDVVVRRDKRPKTDLNFPKIETRADAKFLMPEGIQAEDITSKMMKKRLAIIVSPGHTDEVAMARFPQEHPEYVQAEHEYF</sequence>
<evidence type="ECO:0000256" key="3">
    <source>
        <dbReference type="ARBA" id="ARBA00023125"/>
    </source>
</evidence>
<evidence type="ECO:0000256" key="1">
    <source>
        <dbReference type="ARBA" id="ARBA00004123"/>
    </source>
</evidence>
<accession>A0A8I6WZ87</accession>
<organism evidence="7 8">
    <name type="scientific">Hordeum vulgare subsp. vulgare</name>
    <name type="common">Domesticated barley</name>
    <dbReference type="NCBI Taxonomy" id="112509"/>
    <lineage>
        <taxon>Eukaryota</taxon>
        <taxon>Viridiplantae</taxon>
        <taxon>Streptophyta</taxon>
        <taxon>Embryophyta</taxon>
        <taxon>Tracheophyta</taxon>
        <taxon>Spermatophyta</taxon>
        <taxon>Magnoliopsida</taxon>
        <taxon>Liliopsida</taxon>
        <taxon>Poales</taxon>
        <taxon>Poaceae</taxon>
        <taxon>BOP clade</taxon>
        <taxon>Pooideae</taxon>
        <taxon>Triticodae</taxon>
        <taxon>Triticeae</taxon>
        <taxon>Hordeinae</taxon>
        <taxon>Hordeum</taxon>
    </lineage>
</organism>
<name>A0A8I6WZ87_HORVV</name>
<evidence type="ECO:0000313" key="8">
    <source>
        <dbReference type="Proteomes" id="UP000011116"/>
    </source>
</evidence>
<dbReference type="InterPro" id="IPR001471">
    <property type="entry name" value="AP2/ERF_dom"/>
</dbReference>
<protein>
    <recommendedName>
        <fullName evidence="6">AP2/ERF domain-containing protein</fullName>
    </recommendedName>
</protein>
<keyword evidence="8" id="KW-1185">Reference proteome</keyword>
<evidence type="ECO:0000259" key="6">
    <source>
        <dbReference type="PROSITE" id="PS51032"/>
    </source>
</evidence>
<dbReference type="InterPro" id="IPR036955">
    <property type="entry name" value="AP2/ERF_dom_sf"/>
</dbReference>
<keyword evidence="3" id="KW-0238">DNA-binding</keyword>
<dbReference type="OMA" id="HTDEVAM"/>
<dbReference type="SMR" id="A0A8I6WZ87"/>
<evidence type="ECO:0000256" key="4">
    <source>
        <dbReference type="ARBA" id="ARBA00023163"/>
    </source>
</evidence>
<reference evidence="7" key="2">
    <citation type="submission" date="2020-10" db="EMBL/GenBank/DDBJ databases">
        <authorList>
            <person name="Scholz U."/>
            <person name="Mascher M."/>
            <person name="Fiebig A."/>
        </authorList>
    </citation>
    <scope>NUCLEOTIDE SEQUENCE [LARGE SCALE GENOMIC DNA]</scope>
    <source>
        <strain evidence="7">cv. Morex</strain>
    </source>
</reference>
<dbReference type="GO" id="GO:0003677">
    <property type="term" value="F:DNA binding"/>
    <property type="evidence" value="ECO:0007669"/>
    <property type="project" value="UniProtKB-KW"/>
</dbReference>
<evidence type="ECO:0000313" key="7">
    <source>
        <dbReference type="EnsemblPlants" id="HORVU.MOREX.r3.3HG0273070.1.CDS1"/>
    </source>
</evidence>
<keyword evidence="4" id="KW-0804">Transcription</keyword>
<keyword evidence="2" id="KW-0805">Transcription regulation</keyword>
<dbReference type="EnsemblPlants" id="HORVU.MOREX.r3.3HG0273070.1">
    <property type="protein sequence ID" value="HORVU.MOREX.r3.3HG0273070.1.CDS1"/>
    <property type="gene ID" value="HORVU.MOREX.r3.3HG0273070"/>
</dbReference>
<proteinExistence type="predicted"/>
<evidence type="ECO:0000256" key="2">
    <source>
        <dbReference type="ARBA" id="ARBA00023015"/>
    </source>
</evidence>